<keyword evidence="4 9" id="KW-0547">Nucleotide-binding</keyword>
<evidence type="ECO:0000256" key="4">
    <source>
        <dbReference type="ARBA" id="ARBA00022741"/>
    </source>
</evidence>
<dbReference type="GO" id="GO:0005524">
    <property type="term" value="F:ATP binding"/>
    <property type="evidence" value="ECO:0007669"/>
    <property type="project" value="UniProtKB-UniRule"/>
</dbReference>
<comment type="caution">
    <text evidence="14">The sequence shown here is derived from an EMBL/GenBank/DDBJ whole genome shotgun (WGS) entry which is preliminary data.</text>
</comment>
<feature type="domain" description="Protein kinase" evidence="12">
    <location>
        <begin position="10"/>
        <end position="271"/>
    </location>
</feature>
<dbReference type="PROSITE" id="PS50011">
    <property type="entry name" value="PROTEIN_KINASE_DOM"/>
    <property type="match status" value="1"/>
</dbReference>
<evidence type="ECO:0000313" key="14">
    <source>
        <dbReference type="EMBL" id="NYB74452.1"/>
    </source>
</evidence>
<dbReference type="InterPro" id="IPR000719">
    <property type="entry name" value="Prot_kinase_dom"/>
</dbReference>
<dbReference type="CDD" id="cd14014">
    <property type="entry name" value="STKc_PknB_like"/>
    <property type="match status" value="1"/>
</dbReference>
<comment type="catalytic activity">
    <reaction evidence="8">
        <text>L-seryl-[protein] + ATP = O-phospho-L-seryl-[protein] + ADP + H(+)</text>
        <dbReference type="Rhea" id="RHEA:17989"/>
        <dbReference type="Rhea" id="RHEA-COMP:9863"/>
        <dbReference type="Rhea" id="RHEA-COMP:11604"/>
        <dbReference type="ChEBI" id="CHEBI:15378"/>
        <dbReference type="ChEBI" id="CHEBI:29999"/>
        <dbReference type="ChEBI" id="CHEBI:30616"/>
        <dbReference type="ChEBI" id="CHEBI:83421"/>
        <dbReference type="ChEBI" id="CHEBI:456216"/>
        <dbReference type="EC" id="2.7.11.1"/>
    </reaction>
</comment>
<sequence length="686" mass="75466">MIGRILGNRYEIIEKIGGGGMSYVYKARCKVLNRFVAIKILRDELTSDPDFVNKFKQESLSAASLAHPNIVNIYDTGIEDDIYYIVMEYVKGETLKKYINRKGRLSEQEAIKISRQVAEALKHAHSNNIVHRDIKPHNILITEEGIAKVTDFGIARAATSSTINNTSNVIGSVHYFSPEQARGGYVDDKSDIYSLGIVMYEMVTGIVPFDADNHISVAMKQIQEKPVLPTKKAKNLNISKSYEDIIMKCLEKHQSFRYQNIDDLIKSLDSLNGFNAGNSTEDDEIIDSPTMVIPIINDDVDDDGVINIDLIDGNSNNAFKSFFGGDTEEEIKNKQKKENKPMNDAERNKNLKITVAAVLSALVIAVVGGIIAFKAIMYVPEVEVPDLRNRSEEEGKQIIEGLGLVFQVAKREYSSEYEEGKIMEQSVDEGMMLKENYPVEVVVSRGQKEIIVPNLVGSYAIEAGIILADAGLSEGTVEEENSDTVPAGQIIRQDPIQGTPANENDRVDYVVSLGPKITLVVMPGVTDLPLDAAKAYIIQYGLTVGEVTTEPSDTVEEGFVIHQSVTAGHEVALGTSIWLTVSSGKPDTEEPGTEEPGTEEPGDGNGDGEDTGASGTYPLTITLPKNKDEVYIVVQKVAEGGREIVYSNDVDTSEQSIIINLEGKGTQVFEIYIDNELYDKVEIKFE</sequence>
<dbReference type="Proteomes" id="UP000611629">
    <property type="component" value="Unassembled WGS sequence"/>
</dbReference>
<evidence type="ECO:0000256" key="3">
    <source>
        <dbReference type="ARBA" id="ARBA00022679"/>
    </source>
</evidence>
<evidence type="ECO:0000256" key="10">
    <source>
        <dbReference type="SAM" id="MobiDB-lite"/>
    </source>
</evidence>
<keyword evidence="11" id="KW-1133">Transmembrane helix</keyword>
<keyword evidence="11" id="KW-0472">Membrane</keyword>
<dbReference type="InterPro" id="IPR008271">
    <property type="entry name" value="Ser/Thr_kinase_AS"/>
</dbReference>
<dbReference type="Pfam" id="PF00069">
    <property type="entry name" value="Pkinase"/>
    <property type="match status" value="1"/>
</dbReference>
<dbReference type="SUPFAM" id="SSF56112">
    <property type="entry name" value="Protein kinase-like (PK-like)"/>
    <property type="match status" value="1"/>
</dbReference>
<dbReference type="Pfam" id="PF03793">
    <property type="entry name" value="PASTA"/>
    <property type="match status" value="3"/>
</dbReference>
<dbReference type="InterPro" id="IPR017441">
    <property type="entry name" value="Protein_kinase_ATP_BS"/>
</dbReference>
<dbReference type="FunFam" id="3.30.200.20:FF:000035">
    <property type="entry name" value="Serine/threonine protein kinase Stk1"/>
    <property type="match status" value="1"/>
</dbReference>
<evidence type="ECO:0000256" key="5">
    <source>
        <dbReference type="ARBA" id="ARBA00022777"/>
    </source>
</evidence>
<dbReference type="EC" id="2.7.11.1" evidence="1"/>
<feature type="domain" description="PASTA" evidence="13">
    <location>
        <begin position="446"/>
        <end position="513"/>
    </location>
</feature>
<organism evidence="14 15">
    <name type="scientific">Sedimentibacter hydroxybenzoicus DSM 7310</name>
    <dbReference type="NCBI Taxonomy" id="1123245"/>
    <lineage>
        <taxon>Bacteria</taxon>
        <taxon>Bacillati</taxon>
        <taxon>Bacillota</taxon>
        <taxon>Tissierellia</taxon>
        <taxon>Sedimentibacter</taxon>
    </lineage>
</organism>
<dbReference type="Gene3D" id="1.10.510.10">
    <property type="entry name" value="Transferase(Phosphotransferase) domain 1"/>
    <property type="match status" value="1"/>
</dbReference>
<dbReference type="PANTHER" id="PTHR43289">
    <property type="entry name" value="MITOGEN-ACTIVATED PROTEIN KINASE KINASE KINASE 20-RELATED"/>
    <property type="match status" value="1"/>
</dbReference>
<reference evidence="14" key="1">
    <citation type="submission" date="2020-07" db="EMBL/GenBank/DDBJ databases">
        <title>Genomic analysis of a strain of Sedimentibacter Hydroxybenzoicus DSM7310.</title>
        <authorList>
            <person name="Ma S."/>
        </authorList>
    </citation>
    <scope>NUCLEOTIDE SEQUENCE</scope>
    <source>
        <strain evidence="14">DSM 7310</strain>
    </source>
</reference>
<feature type="binding site" evidence="9">
    <location>
        <position position="39"/>
    </location>
    <ligand>
        <name>ATP</name>
        <dbReference type="ChEBI" id="CHEBI:30616"/>
    </ligand>
</feature>
<accession>A0A974GWG0</accession>
<comment type="catalytic activity">
    <reaction evidence="7">
        <text>L-threonyl-[protein] + ATP = O-phospho-L-threonyl-[protein] + ADP + H(+)</text>
        <dbReference type="Rhea" id="RHEA:46608"/>
        <dbReference type="Rhea" id="RHEA-COMP:11060"/>
        <dbReference type="Rhea" id="RHEA-COMP:11605"/>
        <dbReference type="ChEBI" id="CHEBI:15378"/>
        <dbReference type="ChEBI" id="CHEBI:30013"/>
        <dbReference type="ChEBI" id="CHEBI:30616"/>
        <dbReference type="ChEBI" id="CHEBI:61977"/>
        <dbReference type="ChEBI" id="CHEBI:456216"/>
        <dbReference type="EC" id="2.7.11.1"/>
    </reaction>
</comment>
<keyword evidence="3" id="KW-0808">Transferase</keyword>
<keyword evidence="5 14" id="KW-0418">Kinase</keyword>
<evidence type="ECO:0000256" key="8">
    <source>
        <dbReference type="ARBA" id="ARBA00048679"/>
    </source>
</evidence>
<dbReference type="NCBIfam" id="NF033483">
    <property type="entry name" value="PknB_PASTA_kin"/>
    <property type="match status" value="1"/>
</dbReference>
<protein>
    <recommendedName>
        <fullName evidence="1">non-specific serine/threonine protein kinase</fullName>
        <ecNumber evidence="1">2.7.11.1</ecNumber>
    </recommendedName>
</protein>
<evidence type="ECO:0000256" key="7">
    <source>
        <dbReference type="ARBA" id="ARBA00047899"/>
    </source>
</evidence>
<keyword evidence="15" id="KW-1185">Reference proteome</keyword>
<dbReference type="PROSITE" id="PS51178">
    <property type="entry name" value="PASTA"/>
    <property type="match status" value="3"/>
</dbReference>
<dbReference type="AlphaFoldDB" id="A0A974GWG0"/>
<dbReference type="PROSITE" id="PS00108">
    <property type="entry name" value="PROTEIN_KINASE_ST"/>
    <property type="match status" value="1"/>
</dbReference>
<dbReference type="EMBL" id="JACBNQ010000009">
    <property type="protein sequence ID" value="NYB74452.1"/>
    <property type="molecule type" value="Genomic_DNA"/>
</dbReference>
<feature type="region of interest" description="Disordered" evidence="10">
    <location>
        <begin position="581"/>
        <end position="621"/>
    </location>
</feature>
<evidence type="ECO:0000313" key="15">
    <source>
        <dbReference type="Proteomes" id="UP000611629"/>
    </source>
</evidence>
<dbReference type="InterPro" id="IPR011009">
    <property type="entry name" value="Kinase-like_dom_sf"/>
</dbReference>
<evidence type="ECO:0000256" key="11">
    <source>
        <dbReference type="SAM" id="Phobius"/>
    </source>
</evidence>
<keyword evidence="6 9" id="KW-0067">ATP-binding</keyword>
<name>A0A974GWG0_SEDHY</name>
<feature type="domain" description="PASTA" evidence="13">
    <location>
        <begin position="378"/>
        <end position="445"/>
    </location>
</feature>
<feature type="compositionally biased region" description="Acidic residues" evidence="10">
    <location>
        <begin position="589"/>
        <end position="610"/>
    </location>
</feature>
<feature type="domain" description="PASTA" evidence="13">
    <location>
        <begin position="516"/>
        <end position="583"/>
    </location>
</feature>
<dbReference type="Gene3D" id="3.30.200.20">
    <property type="entry name" value="Phosphorylase Kinase, domain 1"/>
    <property type="match status" value="1"/>
</dbReference>
<proteinExistence type="predicted"/>
<dbReference type="PANTHER" id="PTHR43289:SF34">
    <property type="entry name" value="SERINE_THREONINE-PROTEIN KINASE YBDM-RELATED"/>
    <property type="match status" value="1"/>
</dbReference>
<evidence type="ECO:0000256" key="9">
    <source>
        <dbReference type="PROSITE-ProRule" id="PRU10141"/>
    </source>
</evidence>
<dbReference type="SMART" id="SM00220">
    <property type="entry name" value="S_TKc"/>
    <property type="match status" value="1"/>
</dbReference>
<dbReference type="Gene3D" id="3.30.10.20">
    <property type="match status" value="3"/>
</dbReference>
<dbReference type="InterPro" id="IPR005543">
    <property type="entry name" value="PASTA_dom"/>
</dbReference>
<feature type="transmembrane region" description="Helical" evidence="11">
    <location>
        <begin position="355"/>
        <end position="379"/>
    </location>
</feature>
<evidence type="ECO:0000256" key="6">
    <source>
        <dbReference type="ARBA" id="ARBA00022840"/>
    </source>
</evidence>
<gene>
    <name evidence="14" type="primary">pknB</name>
    <name evidence="14" type="ORF">HZF24_09925</name>
</gene>
<evidence type="ECO:0000256" key="1">
    <source>
        <dbReference type="ARBA" id="ARBA00012513"/>
    </source>
</evidence>
<dbReference type="FunFam" id="1.10.510.10:FF:000021">
    <property type="entry name" value="Serine/threonine protein kinase"/>
    <property type="match status" value="1"/>
</dbReference>
<evidence type="ECO:0000256" key="2">
    <source>
        <dbReference type="ARBA" id="ARBA00022527"/>
    </source>
</evidence>
<evidence type="ECO:0000259" key="13">
    <source>
        <dbReference type="PROSITE" id="PS51178"/>
    </source>
</evidence>
<keyword evidence="2" id="KW-0723">Serine/threonine-protein kinase</keyword>
<dbReference type="PROSITE" id="PS00107">
    <property type="entry name" value="PROTEIN_KINASE_ATP"/>
    <property type="match status" value="1"/>
</dbReference>
<dbReference type="RefSeq" id="WP_179238142.1">
    <property type="nucleotide sequence ID" value="NZ_JACBNQ010000009.1"/>
</dbReference>
<dbReference type="GO" id="GO:0004674">
    <property type="term" value="F:protein serine/threonine kinase activity"/>
    <property type="evidence" value="ECO:0007669"/>
    <property type="project" value="UniProtKB-KW"/>
</dbReference>
<keyword evidence="11" id="KW-0812">Transmembrane</keyword>
<dbReference type="SMART" id="SM00740">
    <property type="entry name" value="PASTA"/>
    <property type="match status" value="3"/>
</dbReference>
<dbReference type="CDD" id="cd06577">
    <property type="entry name" value="PASTA_pknB"/>
    <property type="match status" value="3"/>
</dbReference>
<evidence type="ECO:0000259" key="12">
    <source>
        <dbReference type="PROSITE" id="PS50011"/>
    </source>
</evidence>